<dbReference type="EMBL" id="AYYX01000011">
    <property type="protein sequence ID" value="KRM89143.1"/>
    <property type="molecule type" value="Genomic_DNA"/>
</dbReference>
<dbReference type="GO" id="GO:0046677">
    <property type="term" value="P:response to antibiotic"/>
    <property type="evidence" value="ECO:0007669"/>
    <property type="project" value="InterPro"/>
</dbReference>
<dbReference type="InterPro" id="IPR012338">
    <property type="entry name" value="Beta-lactam/transpept-like"/>
</dbReference>
<dbReference type="Pfam" id="PF13354">
    <property type="entry name" value="Beta-lactamase2"/>
    <property type="match status" value="1"/>
</dbReference>
<gene>
    <name evidence="2" type="ORF">FD21_GL000192</name>
</gene>
<dbReference type="SUPFAM" id="SSF56601">
    <property type="entry name" value="beta-lactamase/transpeptidase-like"/>
    <property type="match status" value="1"/>
</dbReference>
<comment type="caution">
    <text evidence="2">The sequence shown here is derived from an EMBL/GenBank/DDBJ whole genome shotgun (WGS) entry which is preliminary data.</text>
</comment>
<accession>A0A0R2CC42</accession>
<proteinExistence type="predicted"/>
<dbReference type="Proteomes" id="UP000051576">
    <property type="component" value="Unassembled WGS sequence"/>
</dbReference>
<protein>
    <submittedName>
        <fullName evidence="2">Beta-lactamase class A</fullName>
    </submittedName>
</protein>
<dbReference type="eggNOG" id="COG2367">
    <property type="taxonomic scope" value="Bacteria"/>
</dbReference>
<name>A0A0R2CC42_9LACO</name>
<feature type="domain" description="Beta-lactamase class A catalytic" evidence="1">
    <location>
        <begin position="145"/>
        <end position="276"/>
    </location>
</feature>
<dbReference type="PANTHER" id="PTHR35333:SF3">
    <property type="entry name" value="BETA-LACTAMASE-TYPE TRANSPEPTIDASE FOLD CONTAINING PROTEIN"/>
    <property type="match status" value="1"/>
</dbReference>
<sequence length="304" mass="33040">MKKRFIYLFVLLAAVAGILIYRTSRQINQQPAANAASSTSSSTSKQLAIKTKRAKIKQRLQKYLNKVTADKTASVSFYNLSPVAGSQAAKSSTAAVYQEGKLAASANAHTAEVAASTFKLFITAFLMKEKQAGNFSWTTANQTGFENMIVYSQNDYADEQLSNYGLSTINSFIANQGWYSPVFVEGQDAETTATSLIYLLKQLAEGTGVFSNSSDRSYILGLMKKQVYRKGIPTGAAEALKGTTVQDKVGFLDDTNNDAGIVTLPTGQRYLLVVMTHGHNQSGFSGFPRIAKITKHIQEIVYGS</sequence>
<dbReference type="Gene3D" id="3.40.710.10">
    <property type="entry name" value="DD-peptidase/beta-lactamase superfamily"/>
    <property type="match status" value="1"/>
</dbReference>
<dbReference type="GO" id="GO:0030655">
    <property type="term" value="P:beta-lactam antibiotic catabolic process"/>
    <property type="evidence" value="ECO:0007669"/>
    <property type="project" value="InterPro"/>
</dbReference>
<organism evidence="2 3">
    <name type="scientific">Liquorilactobacillus vini DSM 20605</name>
    <dbReference type="NCBI Taxonomy" id="1133569"/>
    <lineage>
        <taxon>Bacteria</taxon>
        <taxon>Bacillati</taxon>
        <taxon>Bacillota</taxon>
        <taxon>Bacilli</taxon>
        <taxon>Lactobacillales</taxon>
        <taxon>Lactobacillaceae</taxon>
        <taxon>Liquorilactobacillus</taxon>
    </lineage>
</organism>
<evidence type="ECO:0000313" key="2">
    <source>
        <dbReference type="EMBL" id="KRM89143.1"/>
    </source>
</evidence>
<dbReference type="PANTHER" id="PTHR35333">
    <property type="entry name" value="BETA-LACTAMASE"/>
    <property type="match status" value="1"/>
</dbReference>
<dbReference type="OrthoDB" id="2323322at2"/>
<keyword evidence="3" id="KW-1185">Reference proteome</keyword>
<evidence type="ECO:0000313" key="3">
    <source>
        <dbReference type="Proteomes" id="UP000051576"/>
    </source>
</evidence>
<dbReference type="STRING" id="1133569.FD21_GL000192"/>
<reference evidence="2 3" key="1">
    <citation type="journal article" date="2015" name="Genome Announc.">
        <title>Expanding the biotechnology potential of lactobacilli through comparative genomics of 213 strains and associated genera.</title>
        <authorList>
            <person name="Sun Z."/>
            <person name="Harris H.M."/>
            <person name="McCann A."/>
            <person name="Guo C."/>
            <person name="Argimon S."/>
            <person name="Zhang W."/>
            <person name="Yang X."/>
            <person name="Jeffery I.B."/>
            <person name="Cooney J.C."/>
            <person name="Kagawa T.F."/>
            <person name="Liu W."/>
            <person name="Song Y."/>
            <person name="Salvetti E."/>
            <person name="Wrobel A."/>
            <person name="Rasinkangas P."/>
            <person name="Parkhill J."/>
            <person name="Rea M.C."/>
            <person name="O'Sullivan O."/>
            <person name="Ritari J."/>
            <person name="Douillard F.P."/>
            <person name="Paul Ross R."/>
            <person name="Yang R."/>
            <person name="Briner A.E."/>
            <person name="Felis G.E."/>
            <person name="de Vos W.M."/>
            <person name="Barrangou R."/>
            <person name="Klaenhammer T.R."/>
            <person name="Caufield P.W."/>
            <person name="Cui Y."/>
            <person name="Zhang H."/>
            <person name="O'Toole P.W."/>
        </authorList>
    </citation>
    <scope>NUCLEOTIDE SEQUENCE [LARGE SCALE GENOMIC DNA]</scope>
    <source>
        <strain evidence="2 3">DSM 20605</strain>
    </source>
</reference>
<dbReference type="AlphaFoldDB" id="A0A0R2CC42"/>
<dbReference type="PATRIC" id="fig|1133569.4.peg.200"/>
<dbReference type="GO" id="GO:0008800">
    <property type="term" value="F:beta-lactamase activity"/>
    <property type="evidence" value="ECO:0007669"/>
    <property type="project" value="InterPro"/>
</dbReference>
<dbReference type="InterPro" id="IPR000871">
    <property type="entry name" value="Beta-lactam_class-A"/>
</dbReference>
<dbReference type="RefSeq" id="WP_010580060.1">
    <property type="nucleotide sequence ID" value="NZ_AHYZ01000058.1"/>
</dbReference>
<evidence type="ECO:0000259" key="1">
    <source>
        <dbReference type="Pfam" id="PF13354"/>
    </source>
</evidence>
<dbReference type="InterPro" id="IPR045155">
    <property type="entry name" value="Beta-lactam_cat"/>
</dbReference>